<keyword evidence="9" id="KW-1185">Reference proteome</keyword>
<evidence type="ECO:0000256" key="6">
    <source>
        <dbReference type="SAM" id="Phobius"/>
    </source>
</evidence>
<evidence type="ECO:0000256" key="1">
    <source>
        <dbReference type="ARBA" id="ARBA00004141"/>
    </source>
</evidence>
<dbReference type="PROSITE" id="PS50850">
    <property type="entry name" value="MFS"/>
    <property type="match status" value="1"/>
</dbReference>
<dbReference type="InterPro" id="IPR020846">
    <property type="entry name" value="MFS_dom"/>
</dbReference>
<feature type="transmembrane region" description="Helical" evidence="6">
    <location>
        <begin position="293"/>
        <end position="313"/>
    </location>
</feature>
<feature type="domain" description="Major facilitator superfamily (MFS) profile" evidence="7">
    <location>
        <begin position="199"/>
        <end position="431"/>
    </location>
</feature>
<evidence type="ECO:0000256" key="2">
    <source>
        <dbReference type="ARBA" id="ARBA00022692"/>
    </source>
</evidence>
<comment type="subcellular location">
    <subcellularLocation>
        <location evidence="1">Membrane</location>
        <topology evidence="1">Multi-pass membrane protein</topology>
    </subcellularLocation>
</comment>
<name>S9R5L3_9RHOB</name>
<dbReference type="GO" id="GO:0016020">
    <property type="term" value="C:membrane"/>
    <property type="evidence" value="ECO:0007669"/>
    <property type="project" value="UniProtKB-SubCell"/>
</dbReference>
<dbReference type="PANTHER" id="PTHR23514">
    <property type="entry name" value="BYPASS OF STOP CODON PROTEIN 6"/>
    <property type="match status" value="1"/>
</dbReference>
<dbReference type="PATRIC" id="fig|1123069.3.peg.553"/>
<feature type="region of interest" description="Disordered" evidence="5">
    <location>
        <begin position="396"/>
        <end position="431"/>
    </location>
</feature>
<reference evidence="8 9" key="1">
    <citation type="journal article" date="2013" name="Stand. Genomic Sci.">
        <title>Genome sequence of the reddish-pigmented Rubellimicrobium thermophilum type strain (DSM 16684(T)), a member of the Roseobacter clade.</title>
        <authorList>
            <person name="Fiebig A."/>
            <person name="Riedel T."/>
            <person name="Gronow S."/>
            <person name="Petersen J."/>
            <person name="Klenk H.P."/>
            <person name="Goker M."/>
        </authorList>
    </citation>
    <scope>NUCLEOTIDE SEQUENCE [LARGE SCALE GENOMIC DNA]</scope>
    <source>
        <strain evidence="8 9">DSM 16684</strain>
    </source>
</reference>
<dbReference type="Pfam" id="PF07690">
    <property type="entry name" value="MFS_1"/>
    <property type="match status" value="1"/>
</dbReference>
<dbReference type="EMBL" id="AOLV01000008">
    <property type="protein sequence ID" value="EPX87192.1"/>
    <property type="molecule type" value="Genomic_DNA"/>
</dbReference>
<feature type="transmembrane region" description="Helical" evidence="6">
    <location>
        <begin position="234"/>
        <end position="255"/>
    </location>
</feature>
<sequence>MSVLSALRLSARPSAAFAALGGFWGCFAAYVPVIKDGLNVSDGTFGLLLLGSATGLVSAMWIAPAVDRRLGGRAMQVLACAFAAVWLLPGLMGAPLLFFAALYAVGLCSGLLDVTMNARVSELEAVHRRSLMNAAHGMFSVGYTLGAVWAGLAREAGLSPTMALACVGALVVLLLVPRMYQEPVRAEVPPAGRGAWPLVPVLLCGGVVLSAFMTEAATESWSALHIERTLGGRAAEGALGPAMLGITMALGRFGGQAVAERLREVQVIVAAAVLAGAGLLVAALAVAPWMAQAGFGLFGLGVSVIGPMGLALVGQMVAPHWRTEAISRAAVMGFSGFFFAPVLMGLISEAAGLRAAFAAMALLVAMAAPLALVLARRPMPGGLGCGLGMPPLPRRDEAIRSRRADASEPPGCRRSCRGHDARSGRVRASRS</sequence>
<feature type="transmembrane region" description="Helical" evidence="6">
    <location>
        <begin position="133"/>
        <end position="152"/>
    </location>
</feature>
<evidence type="ECO:0000256" key="4">
    <source>
        <dbReference type="ARBA" id="ARBA00023136"/>
    </source>
</evidence>
<dbReference type="InterPro" id="IPR036259">
    <property type="entry name" value="MFS_trans_sf"/>
</dbReference>
<dbReference type="PANTHER" id="PTHR23514:SF13">
    <property type="entry name" value="INNER MEMBRANE PROTEIN YBJJ"/>
    <property type="match status" value="1"/>
</dbReference>
<protein>
    <submittedName>
        <fullName evidence="8">Fucose permease</fullName>
    </submittedName>
</protein>
<dbReference type="InterPro" id="IPR051788">
    <property type="entry name" value="MFS_Transporter"/>
</dbReference>
<feature type="transmembrane region" description="Helical" evidence="6">
    <location>
        <begin position="325"/>
        <end position="347"/>
    </location>
</feature>
<evidence type="ECO:0000313" key="9">
    <source>
        <dbReference type="Proteomes" id="UP000015346"/>
    </source>
</evidence>
<evidence type="ECO:0000256" key="5">
    <source>
        <dbReference type="SAM" id="MobiDB-lite"/>
    </source>
</evidence>
<feature type="transmembrane region" description="Helical" evidence="6">
    <location>
        <begin position="196"/>
        <end position="214"/>
    </location>
</feature>
<organism evidence="8 9">
    <name type="scientific">Rubellimicrobium thermophilum DSM 16684</name>
    <dbReference type="NCBI Taxonomy" id="1123069"/>
    <lineage>
        <taxon>Bacteria</taxon>
        <taxon>Pseudomonadati</taxon>
        <taxon>Pseudomonadota</taxon>
        <taxon>Alphaproteobacteria</taxon>
        <taxon>Rhodobacterales</taxon>
        <taxon>Roseobacteraceae</taxon>
        <taxon>Rubellimicrobium</taxon>
    </lineage>
</organism>
<evidence type="ECO:0000259" key="7">
    <source>
        <dbReference type="PROSITE" id="PS50850"/>
    </source>
</evidence>
<feature type="transmembrane region" description="Helical" evidence="6">
    <location>
        <begin position="353"/>
        <end position="374"/>
    </location>
</feature>
<gene>
    <name evidence="8" type="ORF">ruthe_00588</name>
</gene>
<evidence type="ECO:0000256" key="3">
    <source>
        <dbReference type="ARBA" id="ARBA00022989"/>
    </source>
</evidence>
<dbReference type="GO" id="GO:0022857">
    <property type="term" value="F:transmembrane transporter activity"/>
    <property type="evidence" value="ECO:0007669"/>
    <property type="project" value="InterPro"/>
</dbReference>
<dbReference type="OrthoDB" id="5526080at2"/>
<keyword evidence="4 6" id="KW-0472">Membrane</keyword>
<feature type="transmembrane region" description="Helical" evidence="6">
    <location>
        <begin position="94"/>
        <end position="112"/>
    </location>
</feature>
<accession>S9R5L3</accession>
<dbReference type="Gene3D" id="1.20.1250.20">
    <property type="entry name" value="MFS general substrate transporter like domains"/>
    <property type="match status" value="2"/>
</dbReference>
<dbReference type="InterPro" id="IPR011701">
    <property type="entry name" value="MFS"/>
</dbReference>
<comment type="caution">
    <text evidence="8">The sequence shown here is derived from an EMBL/GenBank/DDBJ whole genome shotgun (WGS) entry which is preliminary data.</text>
</comment>
<feature type="compositionally biased region" description="Basic and acidic residues" evidence="5">
    <location>
        <begin position="396"/>
        <end position="406"/>
    </location>
</feature>
<dbReference type="HOGENOM" id="CLU_035309_0_1_5"/>
<dbReference type="SUPFAM" id="SSF103473">
    <property type="entry name" value="MFS general substrate transporter"/>
    <property type="match status" value="1"/>
</dbReference>
<feature type="transmembrane region" description="Helical" evidence="6">
    <location>
        <begin position="267"/>
        <end position="287"/>
    </location>
</feature>
<feature type="transmembrane region" description="Helical" evidence="6">
    <location>
        <begin position="158"/>
        <end position="176"/>
    </location>
</feature>
<dbReference type="RefSeq" id="WP_021096696.1">
    <property type="nucleotide sequence ID" value="NZ_KE557320.1"/>
</dbReference>
<dbReference type="Proteomes" id="UP000015346">
    <property type="component" value="Unassembled WGS sequence"/>
</dbReference>
<keyword evidence="2 6" id="KW-0812">Transmembrane</keyword>
<evidence type="ECO:0000313" key="8">
    <source>
        <dbReference type="EMBL" id="EPX87192.1"/>
    </source>
</evidence>
<dbReference type="AlphaFoldDB" id="S9R5L3"/>
<keyword evidence="3 6" id="KW-1133">Transmembrane helix</keyword>
<proteinExistence type="predicted"/>
<dbReference type="STRING" id="1123069.ruthe_00588"/>
<feature type="transmembrane region" description="Helical" evidence="6">
    <location>
        <begin position="44"/>
        <end position="63"/>
    </location>
</feature>